<dbReference type="EMBL" id="SNXY01000007">
    <property type="protein sequence ID" value="TDP85381.1"/>
    <property type="molecule type" value="Genomic_DNA"/>
</dbReference>
<feature type="region of interest" description="Disordered" evidence="1">
    <location>
        <begin position="56"/>
        <end position="82"/>
    </location>
</feature>
<gene>
    <name evidence="2" type="ORF">EDD54_2234</name>
</gene>
<accession>A0A4R6RG32</accession>
<evidence type="ECO:0000256" key="1">
    <source>
        <dbReference type="SAM" id="MobiDB-lite"/>
    </source>
</evidence>
<proteinExistence type="predicted"/>
<evidence type="ECO:0000313" key="3">
    <source>
        <dbReference type="Proteomes" id="UP000294547"/>
    </source>
</evidence>
<keyword evidence="3" id="KW-1185">Reference proteome</keyword>
<organism evidence="2 3">
    <name type="scientific">Oharaeibacter diazotrophicus</name>
    <dbReference type="NCBI Taxonomy" id="1920512"/>
    <lineage>
        <taxon>Bacteria</taxon>
        <taxon>Pseudomonadati</taxon>
        <taxon>Pseudomonadota</taxon>
        <taxon>Alphaproteobacteria</taxon>
        <taxon>Hyphomicrobiales</taxon>
        <taxon>Pleomorphomonadaceae</taxon>
        <taxon>Oharaeibacter</taxon>
    </lineage>
</organism>
<comment type="caution">
    <text evidence="2">The sequence shown here is derived from an EMBL/GenBank/DDBJ whole genome shotgun (WGS) entry which is preliminary data.</text>
</comment>
<reference evidence="2 3" key="1">
    <citation type="submission" date="2019-03" db="EMBL/GenBank/DDBJ databases">
        <title>Genomic Encyclopedia of Type Strains, Phase IV (KMG-IV): sequencing the most valuable type-strain genomes for metagenomic binning, comparative biology and taxonomic classification.</title>
        <authorList>
            <person name="Goeker M."/>
        </authorList>
    </citation>
    <scope>NUCLEOTIDE SEQUENCE [LARGE SCALE GENOMIC DNA]</scope>
    <source>
        <strain evidence="2 3">DSM 102969</strain>
    </source>
</reference>
<protein>
    <submittedName>
        <fullName evidence="2">Uncharacterized protein</fullName>
    </submittedName>
</protein>
<evidence type="ECO:0000313" key="2">
    <source>
        <dbReference type="EMBL" id="TDP85381.1"/>
    </source>
</evidence>
<dbReference type="AlphaFoldDB" id="A0A4R6RG32"/>
<sequence>MLSVSELARLKGVSKEAVSKRVRRFEGDGVLATQMVGQQKMVPVAEYDRLVGETTDFAQVRTRPDRGADTGPSRKSTAEDPVRAVEDARRARYAADREEIELGKALGQILLTADVERAMMRCAEALVRAIDNLPRRAEDIAGAVAKDGVPGARALLKEAAYDLRKVLAAEMKLLAAEDAATANGDDA</sequence>
<dbReference type="Proteomes" id="UP000294547">
    <property type="component" value="Unassembled WGS sequence"/>
</dbReference>
<name>A0A4R6RG32_9HYPH</name>